<dbReference type="InterPro" id="IPR014001">
    <property type="entry name" value="Helicase_ATP-bd"/>
</dbReference>
<dbReference type="InterPro" id="IPR001650">
    <property type="entry name" value="Helicase_C-like"/>
</dbReference>
<evidence type="ECO:0000256" key="1">
    <source>
        <dbReference type="ARBA" id="ARBA00022741"/>
    </source>
</evidence>
<dbReference type="CDD" id="cd18805">
    <property type="entry name" value="SF2_C_suv3"/>
    <property type="match status" value="1"/>
</dbReference>
<dbReference type="SUPFAM" id="SSF52540">
    <property type="entry name" value="P-loop containing nucleoside triphosphate hydrolases"/>
    <property type="match status" value="1"/>
</dbReference>
<dbReference type="SMART" id="SM00490">
    <property type="entry name" value="HELICc"/>
    <property type="match status" value="1"/>
</dbReference>
<dbReference type="Pfam" id="PF00271">
    <property type="entry name" value="Helicase_C"/>
    <property type="match status" value="1"/>
</dbReference>
<keyword evidence="5" id="KW-0175">Coiled coil</keyword>
<dbReference type="GO" id="GO:0004386">
    <property type="term" value="F:helicase activity"/>
    <property type="evidence" value="ECO:0007669"/>
    <property type="project" value="UniProtKB-KW"/>
</dbReference>
<accession>A0ABW6K9L1</accession>
<keyword evidence="1" id="KW-0547">Nucleotide-binding</keyword>
<evidence type="ECO:0000256" key="5">
    <source>
        <dbReference type="SAM" id="Coils"/>
    </source>
</evidence>
<evidence type="ECO:0000259" key="7">
    <source>
        <dbReference type="PROSITE" id="PS51194"/>
    </source>
</evidence>
<feature type="domain" description="Helicase ATP-binding" evidence="6">
    <location>
        <begin position="366"/>
        <end position="490"/>
    </location>
</feature>
<dbReference type="Gene3D" id="3.40.50.300">
    <property type="entry name" value="P-loop containing nucleotide triphosphate hydrolases"/>
    <property type="match status" value="2"/>
</dbReference>
<evidence type="ECO:0000256" key="2">
    <source>
        <dbReference type="ARBA" id="ARBA00022801"/>
    </source>
</evidence>
<name>A0ABW6K9L1_9BACI</name>
<keyword evidence="9" id="KW-1185">Reference proteome</keyword>
<dbReference type="Gene3D" id="1.20.272.40">
    <property type="match status" value="1"/>
</dbReference>
<evidence type="ECO:0000256" key="3">
    <source>
        <dbReference type="ARBA" id="ARBA00022806"/>
    </source>
</evidence>
<gene>
    <name evidence="8" type="ORF">ACFYKX_02090</name>
</gene>
<dbReference type="InterPro" id="IPR027417">
    <property type="entry name" value="P-loop_NTPase"/>
</dbReference>
<sequence length="851" mass="101051">MDRLEALYQEAIEHTKDKVIEDMMFYLGSQEHMPSIHEYLRERGQYIEQIWINVWLNKATGKVPRKDKKLYLSEKGHEVEGVDKKIINHLFREEIRTYQPFPVEDWIIETFSDEHDWHELYEDARVDFLKHEEEKELLAEKKKVYFELEVAVKDIVEENYEHFYYHVRHVVAKSLDYHLKHSIKYKKLDVFALEEKLIEEGHFSPDDYSTIETFLEELTGDIHKTSHWGRSYYTYETYYFIYEKIINDAIWDFVPKKVLENLTSKIVEAYEHFSNEELTDKTLKKLFPQQFSYLNNEFMREIQDEYIVDLLPLATIPFEYEVHRELYEQAVTEREKRKAEELAELKRKKEEEERMLEDIFGREYSPSLGRNIKYVLHIGETNTGKTHHALEQMKKAASGLYLAPLRLLALEVYDKLNAESVPCSLKTGEEEKIAPNSEHISCTVEMFHEKDFYEVVVIDEAQMITDKDRGFSWYKAITKANAHEVHIIGSRNAKTMMLQLLGNSDIEIREYKRDIPLEVEPKTFSIRDTKKGDALVCFSRRRVLETASKLQNDGHTVSMIYGSMPPETRKKQMQRFINGESRVIVATDAIGMGLNLPIRRIVFLENEKFDGTKRRRLTSQEVKQIAGRAGRKGIYNVGKVAFTQDIKMMNRLLEKEDEPVHTFAIAPTNSVFERFQKYSHDLGYFFELWDKFESPKGTKKATLYEERDLYELIRGTEIEARLNMMDLYGYLHLPFSSKEPSLTEQWKNTVIAIVKGSELPEPQIKRQSLEELELSYKALGLHLLFLYRLGERTEAVYWERVREEISDEVHEKLKTDIRKMVKKCKRCDKNLQWDYDFQICDECHQLRYRRY</sequence>
<evidence type="ECO:0000313" key="9">
    <source>
        <dbReference type="Proteomes" id="UP001601059"/>
    </source>
</evidence>
<dbReference type="PROSITE" id="PS51192">
    <property type="entry name" value="HELICASE_ATP_BIND_1"/>
    <property type="match status" value="1"/>
</dbReference>
<dbReference type="InterPro" id="IPR055206">
    <property type="entry name" value="DEXQc_SUV3"/>
</dbReference>
<keyword evidence="3 8" id="KW-0347">Helicase</keyword>
<dbReference type="PROSITE" id="PS51194">
    <property type="entry name" value="HELICASE_CTER"/>
    <property type="match status" value="1"/>
</dbReference>
<evidence type="ECO:0000259" key="6">
    <source>
        <dbReference type="PROSITE" id="PS51192"/>
    </source>
</evidence>
<evidence type="ECO:0000313" key="8">
    <source>
        <dbReference type="EMBL" id="MFE8699407.1"/>
    </source>
</evidence>
<comment type="caution">
    <text evidence="8">The sequence shown here is derived from an EMBL/GenBank/DDBJ whole genome shotgun (WGS) entry which is preliminary data.</text>
</comment>
<dbReference type="PANTHER" id="PTHR12131:SF1">
    <property type="entry name" value="ATP-DEPENDENT RNA HELICASE SUPV3L1, MITOCHONDRIAL-RELATED"/>
    <property type="match status" value="1"/>
</dbReference>
<dbReference type="RefSeq" id="WP_389357580.1">
    <property type="nucleotide sequence ID" value="NZ_JBIACK010000001.1"/>
</dbReference>
<dbReference type="PANTHER" id="PTHR12131">
    <property type="entry name" value="ATP-DEPENDENT RNA AND DNA HELICASE"/>
    <property type="match status" value="1"/>
</dbReference>
<dbReference type="Pfam" id="PF22527">
    <property type="entry name" value="DEXQc_Suv3"/>
    <property type="match status" value="1"/>
</dbReference>
<feature type="coiled-coil region" evidence="5">
    <location>
        <begin position="328"/>
        <end position="362"/>
    </location>
</feature>
<protein>
    <submittedName>
        <fullName evidence="8">Helicase-related protein</fullName>
    </submittedName>
</protein>
<organism evidence="8 9">
    <name type="scientific">Cytobacillus spartinae</name>
    <dbReference type="NCBI Taxonomy" id="3299023"/>
    <lineage>
        <taxon>Bacteria</taxon>
        <taxon>Bacillati</taxon>
        <taxon>Bacillota</taxon>
        <taxon>Bacilli</taxon>
        <taxon>Bacillales</taxon>
        <taxon>Bacillaceae</taxon>
        <taxon>Cytobacillus</taxon>
    </lineage>
</organism>
<dbReference type="EMBL" id="JBIACK010000001">
    <property type="protein sequence ID" value="MFE8699407.1"/>
    <property type="molecule type" value="Genomic_DNA"/>
</dbReference>
<reference evidence="8 9" key="1">
    <citation type="submission" date="2024-08" db="EMBL/GenBank/DDBJ databases">
        <title>Two novel Cytobacillus novel species.</title>
        <authorList>
            <person name="Liu G."/>
        </authorList>
    </citation>
    <scope>NUCLEOTIDE SEQUENCE [LARGE SCALE GENOMIC DNA]</scope>
    <source>
        <strain evidence="8 9">FJAT-54145</strain>
    </source>
</reference>
<dbReference type="Proteomes" id="UP001601059">
    <property type="component" value="Unassembled WGS sequence"/>
</dbReference>
<dbReference type="InterPro" id="IPR050699">
    <property type="entry name" value="RNA-DNA_Helicase"/>
</dbReference>
<feature type="domain" description="Helicase C-terminal" evidence="7">
    <location>
        <begin position="518"/>
        <end position="671"/>
    </location>
</feature>
<keyword evidence="2" id="KW-0378">Hydrolase</keyword>
<keyword evidence="4" id="KW-0067">ATP-binding</keyword>
<proteinExistence type="predicted"/>
<evidence type="ECO:0000256" key="4">
    <source>
        <dbReference type="ARBA" id="ARBA00022840"/>
    </source>
</evidence>